<keyword evidence="2" id="KW-1185">Reference proteome</keyword>
<evidence type="ECO:0000313" key="1">
    <source>
        <dbReference type="EMBL" id="CBS86204.1"/>
    </source>
</evidence>
<organism evidence="1 2">
    <name type="scientific">Azospirillum lipoferum (strain 4B)</name>
    <dbReference type="NCBI Taxonomy" id="862719"/>
    <lineage>
        <taxon>Bacteria</taxon>
        <taxon>Pseudomonadati</taxon>
        <taxon>Pseudomonadota</taxon>
        <taxon>Alphaproteobacteria</taxon>
        <taxon>Rhodospirillales</taxon>
        <taxon>Azospirillaceae</taxon>
        <taxon>Azospirillum</taxon>
    </lineage>
</organism>
<dbReference type="AlphaFoldDB" id="G7Z5I8"/>
<proteinExistence type="predicted"/>
<dbReference type="HOGENOM" id="CLU_2476681_0_0_5"/>
<sequence length="87" mass="9263">MLTYADTMSAVIRSSALSGTSARSWSLIALCPGFSFVRTNQVAYRDLSVNIISASAKLVALASQNKGARCKSAFAENRHRVVAVSPL</sequence>
<name>G7Z5I8_AZOL4</name>
<dbReference type="KEGG" id="ali:AZOLI_0860"/>
<evidence type="ECO:0000313" key="2">
    <source>
        <dbReference type="Proteomes" id="UP000005667"/>
    </source>
</evidence>
<protein>
    <submittedName>
        <fullName evidence="1">Uncharacterized protein</fullName>
    </submittedName>
</protein>
<gene>
    <name evidence="1" type="ordered locus">AZOLI_0860</name>
</gene>
<dbReference type="Proteomes" id="UP000005667">
    <property type="component" value="Chromosome"/>
</dbReference>
<dbReference type="EMBL" id="FQ311868">
    <property type="protein sequence ID" value="CBS86204.1"/>
    <property type="molecule type" value="Genomic_DNA"/>
</dbReference>
<reference evidence="2" key="1">
    <citation type="journal article" date="2011" name="PLoS Genet.">
        <title>Azospirillum genomes reveal transition of bacteria from aquatic to terrestrial environments.</title>
        <authorList>
            <person name="Wisniewski-Dye F."/>
            <person name="Borziak K."/>
            <person name="Khalsa-Moyers G."/>
            <person name="Alexandre G."/>
            <person name="Sukharnikov L.O."/>
            <person name="Wuichet K."/>
            <person name="Hurst G.B."/>
            <person name="McDonald W.H."/>
            <person name="Robertson J.S."/>
            <person name="Barbe V."/>
            <person name="Calteau A."/>
            <person name="Rouy Z."/>
            <person name="Mangenot S."/>
            <person name="Prigent-Combaret C."/>
            <person name="Normand P."/>
            <person name="Boyer M."/>
            <person name="Siguier P."/>
            <person name="Dessaux Y."/>
            <person name="Elmerich C."/>
            <person name="Condemine G."/>
            <person name="Krishnen G."/>
            <person name="Kennedy I."/>
            <person name="Paterson A.H."/>
            <person name="Gonzalez V."/>
            <person name="Mavingui P."/>
            <person name="Zhulin I.B."/>
        </authorList>
    </citation>
    <scope>NUCLEOTIDE SEQUENCE [LARGE SCALE GENOMIC DNA]</scope>
    <source>
        <strain evidence="2">4B</strain>
    </source>
</reference>
<accession>G7Z5I8</accession>